<evidence type="ECO:0000313" key="2">
    <source>
        <dbReference type="EMBL" id="KAF2755752.1"/>
    </source>
</evidence>
<feature type="compositionally biased region" description="Basic and acidic residues" evidence="1">
    <location>
        <begin position="383"/>
        <end position="414"/>
    </location>
</feature>
<dbReference type="Proteomes" id="UP000799437">
    <property type="component" value="Unassembled WGS sequence"/>
</dbReference>
<feature type="compositionally biased region" description="Low complexity" evidence="1">
    <location>
        <begin position="373"/>
        <end position="382"/>
    </location>
</feature>
<dbReference type="GeneID" id="54486767"/>
<feature type="compositionally biased region" description="Polar residues" evidence="1">
    <location>
        <begin position="331"/>
        <end position="344"/>
    </location>
</feature>
<protein>
    <submittedName>
        <fullName evidence="2">Uncharacterized protein</fullName>
    </submittedName>
</protein>
<reference evidence="2" key="1">
    <citation type="journal article" date="2020" name="Stud. Mycol.">
        <title>101 Dothideomycetes genomes: a test case for predicting lifestyles and emergence of pathogens.</title>
        <authorList>
            <person name="Haridas S."/>
            <person name="Albert R."/>
            <person name="Binder M."/>
            <person name="Bloem J."/>
            <person name="Labutti K."/>
            <person name="Salamov A."/>
            <person name="Andreopoulos B."/>
            <person name="Baker S."/>
            <person name="Barry K."/>
            <person name="Bills G."/>
            <person name="Bluhm B."/>
            <person name="Cannon C."/>
            <person name="Castanera R."/>
            <person name="Culley D."/>
            <person name="Daum C."/>
            <person name="Ezra D."/>
            <person name="Gonzalez J."/>
            <person name="Henrissat B."/>
            <person name="Kuo A."/>
            <person name="Liang C."/>
            <person name="Lipzen A."/>
            <person name="Lutzoni F."/>
            <person name="Magnuson J."/>
            <person name="Mondo S."/>
            <person name="Nolan M."/>
            <person name="Ohm R."/>
            <person name="Pangilinan J."/>
            <person name="Park H.-J."/>
            <person name="Ramirez L."/>
            <person name="Alfaro M."/>
            <person name="Sun H."/>
            <person name="Tritt A."/>
            <person name="Yoshinaga Y."/>
            <person name="Zwiers L.-H."/>
            <person name="Turgeon B."/>
            <person name="Goodwin S."/>
            <person name="Spatafora J."/>
            <person name="Crous P."/>
            <person name="Grigoriev I."/>
        </authorList>
    </citation>
    <scope>NUCLEOTIDE SEQUENCE</scope>
    <source>
        <strain evidence="2">CBS 121739</strain>
    </source>
</reference>
<feature type="region of interest" description="Disordered" evidence="1">
    <location>
        <begin position="369"/>
        <end position="515"/>
    </location>
</feature>
<feature type="region of interest" description="Disordered" evidence="1">
    <location>
        <begin position="307"/>
        <end position="349"/>
    </location>
</feature>
<organism evidence="2 3">
    <name type="scientific">Pseudovirgaria hyperparasitica</name>
    <dbReference type="NCBI Taxonomy" id="470096"/>
    <lineage>
        <taxon>Eukaryota</taxon>
        <taxon>Fungi</taxon>
        <taxon>Dikarya</taxon>
        <taxon>Ascomycota</taxon>
        <taxon>Pezizomycotina</taxon>
        <taxon>Dothideomycetes</taxon>
        <taxon>Dothideomycetes incertae sedis</taxon>
        <taxon>Acrospermales</taxon>
        <taxon>Acrospermaceae</taxon>
        <taxon>Pseudovirgaria</taxon>
    </lineage>
</organism>
<dbReference type="AlphaFoldDB" id="A0A6A6VYN7"/>
<keyword evidence="3" id="KW-1185">Reference proteome</keyword>
<dbReference type="EMBL" id="ML996577">
    <property type="protein sequence ID" value="KAF2755752.1"/>
    <property type="molecule type" value="Genomic_DNA"/>
</dbReference>
<feature type="compositionally biased region" description="Low complexity" evidence="1">
    <location>
        <begin position="438"/>
        <end position="464"/>
    </location>
</feature>
<accession>A0A6A6VYN7</accession>
<proteinExistence type="predicted"/>
<evidence type="ECO:0000313" key="3">
    <source>
        <dbReference type="Proteomes" id="UP000799437"/>
    </source>
</evidence>
<feature type="region of interest" description="Disordered" evidence="1">
    <location>
        <begin position="259"/>
        <end position="286"/>
    </location>
</feature>
<dbReference type="OrthoDB" id="3357341at2759"/>
<gene>
    <name evidence="2" type="ORF">EJ05DRAFT_488466</name>
</gene>
<name>A0A6A6VYN7_9PEZI</name>
<dbReference type="RefSeq" id="XP_033598203.1">
    <property type="nucleotide sequence ID" value="XM_033745713.1"/>
</dbReference>
<evidence type="ECO:0000256" key="1">
    <source>
        <dbReference type="SAM" id="MobiDB-lite"/>
    </source>
</evidence>
<sequence length="546" mass="61679">MLDENLPNFFLKANTDGVKHHQAYYFSQHGSDPAPSYDLHHLDPASPDAKNTYAVALFDAHNLDVLFGEVLLRPGWTHPTLNQEEIRKNGGVAPPPQPILPTSFTVQLYEPDQQVEVVQKTSNWSNTNWYEFSLPQQTFRAPSASALDRARNDPAADATIPKLNFVWRRDSKLSKDMTCFLTGKSTDPDSKKKKNKEADIAVALFSGLKDLTVYESNLYRVEIEDYKGLELVLLLSAAVIKDVFFGRIQDAFHIDDYGRKNSSGGKIGRKNSPPLTPTGGYIAPATGPLIIQSPQQLQPSHVLPAQRPIQHHHQRPVAPSSRNDHRRQSLPPLQTTVPQKQQASVDDPRARWEIEQEAAHLRAQVDNERRAQLEQQRQQQKASEAEAKRLRKQQEAEEKEKRRKQAEVDKETERLRRKYGTQGQVIPPPAQPQRPHQRPQQPQAVPFRPHSQQQQHRPQPQQHRTSNLFSVPQGRVAQAPPPRPIQQGGWHAPARPPQQNAYFGGGGLLRPDLGQTLKQPKRSFFGLRTSGENVNSKVAKKKSSIF</sequence>